<protein>
    <submittedName>
        <fullName evidence="2">Uncharacterized protein</fullName>
    </submittedName>
</protein>
<evidence type="ECO:0000256" key="1">
    <source>
        <dbReference type="SAM" id="MobiDB-lite"/>
    </source>
</evidence>
<proteinExistence type="predicted"/>
<feature type="region of interest" description="Disordered" evidence="1">
    <location>
        <begin position="49"/>
        <end position="86"/>
    </location>
</feature>
<name>A0A445MK21_ENSVE</name>
<accession>A0A445MK21</accession>
<evidence type="ECO:0000313" key="2">
    <source>
        <dbReference type="EMBL" id="RZR74461.1"/>
    </source>
</evidence>
<dbReference type="AlphaFoldDB" id="A0A445MK21"/>
<dbReference type="Proteomes" id="UP000290560">
    <property type="component" value="Unassembled WGS sequence"/>
</dbReference>
<gene>
    <name evidence="2" type="ORF">BHM03_00037220</name>
</gene>
<organism evidence="2">
    <name type="scientific">Ensete ventricosum</name>
    <name type="common">Abyssinian banana</name>
    <name type="synonym">Musa ensete</name>
    <dbReference type="NCBI Taxonomy" id="4639"/>
    <lineage>
        <taxon>Eukaryota</taxon>
        <taxon>Viridiplantae</taxon>
        <taxon>Streptophyta</taxon>
        <taxon>Embryophyta</taxon>
        <taxon>Tracheophyta</taxon>
        <taxon>Spermatophyta</taxon>
        <taxon>Magnoliopsida</taxon>
        <taxon>Liliopsida</taxon>
        <taxon>Zingiberales</taxon>
        <taxon>Musaceae</taxon>
        <taxon>Ensete</taxon>
    </lineage>
</organism>
<dbReference type="EMBL" id="KV876254">
    <property type="protein sequence ID" value="RZR74461.1"/>
    <property type="molecule type" value="Genomic_DNA"/>
</dbReference>
<reference evidence="2" key="1">
    <citation type="journal article" date="2018" name="Data Brief">
        <title>Genome sequence data from 17 accessions of Ensete ventricosum, a staple food crop for millions in Ethiopia.</title>
        <authorList>
            <person name="Yemataw Z."/>
            <person name="Muzemil S."/>
            <person name="Ambachew D."/>
            <person name="Tripathi L."/>
            <person name="Tesfaye K."/>
            <person name="Chala A."/>
            <person name="Farbos A."/>
            <person name="O'Neill P."/>
            <person name="Moore K."/>
            <person name="Grant M."/>
            <person name="Studholme D.J."/>
        </authorList>
    </citation>
    <scope>NUCLEOTIDE SEQUENCE [LARGE SCALE GENOMIC DNA]</scope>
    <source>
        <tissue evidence="2">Leaf</tissue>
    </source>
</reference>
<sequence>MPLTQQQKKDRNITNLETYAMASEEVIDAKLKTLETQIEDRIHALFAKFSLGRPPSPRRSQQGESSNHKEDFQEKGGPMTDPHYPRMRVDFPRWEEGDPIGWISCAERYFRYHKTLDTSMVDIAAIHLEGNTIQLFD</sequence>